<feature type="transmembrane region" description="Helical" evidence="2">
    <location>
        <begin position="217"/>
        <end position="244"/>
    </location>
</feature>
<evidence type="ECO:0000313" key="3">
    <source>
        <dbReference type="EMBL" id="MFC7450960.1"/>
    </source>
</evidence>
<dbReference type="EMBL" id="JBHTCS010000028">
    <property type="protein sequence ID" value="MFC7450960.1"/>
    <property type="molecule type" value="Genomic_DNA"/>
</dbReference>
<sequence length="297" mass="30774">MTPAPMHAERTSSHSPPSRSTGVSGRAFAALVAIAAALAAAFVFAPRMLAGSRPGGGFFDQTSLVEAVRVAFVEYWSSGDEDLSAGLATVVDYWFRYHVAKAVIAAMLLIVLVALGVLLWKAFLRAGGLEAGKRAALASAGVLVSMLALFSLVLVMANVQGAVAPFSSLVSMLPVRETDGALAETLGQVRQHLADPLSAGDQSTPALEVMVSDFSRYHLAMALIAAIAAAVLVGLSVVFWKWFAATESSDRATRRVLGTFGVLSALVSLGLLVVAVANTTTAANPAPALLAFFNSGL</sequence>
<keyword evidence="2" id="KW-0812">Transmembrane</keyword>
<feature type="transmembrane region" description="Helical" evidence="2">
    <location>
        <begin position="102"/>
        <end position="123"/>
    </location>
</feature>
<evidence type="ECO:0000313" key="4">
    <source>
        <dbReference type="Proteomes" id="UP001596484"/>
    </source>
</evidence>
<keyword evidence="4" id="KW-1185">Reference proteome</keyword>
<proteinExistence type="predicted"/>
<protein>
    <recommendedName>
        <fullName evidence="5">Tat (Twin-arginine translocation) pathway signal sequence</fullName>
    </recommendedName>
</protein>
<reference evidence="4" key="1">
    <citation type="journal article" date="2019" name="Int. J. Syst. Evol. Microbiol.">
        <title>The Global Catalogue of Microorganisms (GCM) 10K type strain sequencing project: providing services to taxonomists for standard genome sequencing and annotation.</title>
        <authorList>
            <consortium name="The Broad Institute Genomics Platform"/>
            <consortium name="The Broad Institute Genome Sequencing Center for Infectious Disease"/>
            <person name="Wu L."/>
            <person name="Ma J."/>
        </authorList>
    </citation>
    <scope>NUCLEOTIDE SEQUENCE [LARGE SCALE GENOMIC DNA]</scope>
    <source>
        <strain evidence="4">ICMP 19430</strain>
    </source>
</reference>
<feature type="transmembrane region" description="Helical" evidence="2">
    <location>
        <begin position="135"/>
        <end position="157"/>
    </location>
</feature>
<evidence type="ECO:0000256" key="1">
    <source>
        <dbReference type="SAM" id="MobiDB-lite"/>
    </source>
</evidence>
<name>A0ABW2S4E1_9NOCA</name>
<dbReference type="Proteomes" id="UP001596484">
    <property type="component" value="Unassembled WGS sequence"/>
</dbReference>
<feature type="transmembrane region" description="Helical" evidence="2">
    <location>
        <begin position="256"/>
        <end position="277"/>
    </location>
</feature>
<organism evidence="3 4">
    <name type="scientific">Rhodococcus daqingensis</name>
    <dbReference type="NCBI Taxonomy" id="2479363"/>
    <lineage>
        <taxon>Bacteria</taxon>
        <taxon>Bacillati</taxon>
        <taxon>Actinomycetota</taxon>
        <taxon>Actinomycetes</taxon>
        <taxon>Mycobacteriales</taxon>
        <taxon>Nocardiaceae</taxon>
        <taxon>Rhodococcus</taxon>
    </lineage>
</organism>
<evidence type="ECO:0000256" key="2">
    <source>
        <dbReference type="SAM" id="Phobius"/>
    </source>
</evidence>
<feature type="transmembrane region" description="Helical" evidence="2">
    <location>
        <begin position="27"/>
        <end position="45"/>
    </location>
</feature>
<comment type="caution">
    <text evidence="3">The sequence shown here is derived from an EMBL/GenBank/DDBJ whole genome shotgun (WGS) entry which is preliminary data.</text>
</comment>
<dbReference type="RefSeq" id="WP_378409049.1">
    <property type="nucleotide sequence ID" value="NZ_JBHTCS010000028.1"/>
</dbReference>
<feature type="region of interest" description="Disordered" evidence="1">
    <location>
        <begin position="1"/>
        <end position="21"/>
    </location>
</feature>
<accession>A0ABW2S4E1</accession>
<keyword evidence="2" id="KW-1133">Transmembrane helix</keyword>
<evidence type="ECO:0008006" key="5">
    <source>
        <dbReference type="Google" id="ProtNLM"/>
    </source>
</evidence>
<gene>
    <name evidence="3" type="ORF">ACFQS9_23980</name>
</gene>
<keyword evidence="2" id="KW-0472">Membrane</keyword>